<comment type="caution">
    <text evidence="7">The sequence shown here is derived from an EMBL/GenBank/DDBJ whole genome shotgun (WGS) entry which is preliminary data.</text>
</comment>
<feature type="transmembrane region" description="Helical" evidence="6">
    <location>
        <begin position="121"/>
        <end position="138"/>
    </location>
</feature>
<reference evidence="7 8" key="1">
    <citation type="submission" date="2020-06" db="EMBL/GenBank/DDBJ databases">
        <title>High-quality draft genome of sulfate reducer Desulfobacter latus type strain AcrS2 isolated from marine sediment.</title>
        <authorList>
            <person name="Hoppe M."/>
            <person name="Larsen C.K."/>
            <person name="Marshall I.P.G."/>
            <person name="Schramm A."/>
            <person name="Marietou A.G."/>
        </authorList>
    </citation>
    <scope>NUCLEOTIDE SEQUENCE [LARGE SCALE GENOMIC DNA]</scope>
    <source>
        <strain evidence="7 8">AcRS2</strain>
    </source>
</reference>
<feature type="transmembrane region" description="Helical" evidence="6">
    <location>
        <begin position="215"/>
        <end position="234"/>
    </location>
</feature>
<comment type="subcellular location">
    <subcellularLocation>
        <location evidence="1">Membrane</location>
        <topology evidence="1">Multi-pass membrane protein</topology>
    </subcellularLocation>
</comment>
<evidence type="ECO:0000256" key="3">
    <source>
        <dbReference type="ARBA" id="ARBA00022692"/>
    </source>
</evidence>
<dbReference type="GO" id="GO:0005886">
    <property type="term" value="C:plasma membrane"/>
    <property type="evidence" value="ECO:0007669"/>
    <property type="project" value="TreeGrafter"/>
</dbReference>
<feature type="transmembrane region" description="Helical" evidence="6">
    <location>
        <begin position="145"/>
        <end position="163"/>
    </location>
</feature>
<keyword evidence="3 6" id="KW-0812">Transmembrane</keyword>
<keyword evidence="4 6" id="KW-1133">Transmembrane helix</keyword>
<dbReference type="InterPro" id="IPR000537">
    <property type="entry name" value="UbiA_prenyltransferase"/>
</dbReference>
<feature type="transmembrane region" description="Helical" evidence="6">
    <location>
        <begin position="278"/>
        <end position="294"/>
    </location>
</feature>
<evidence type="ECO:0000313" key="7">
    <source>
        <dbReference type="EMBL" id="NWH06413.1"/>
    </source>
</evidence>
<evidence type="ECO:0000313" key="8">
    <source>
        <dbReference type="Proteomes" id="UP000553343"/>
    </source>
</evidence>
<proteinExistence type="predicted"/>
<evidence type="ECO:0000256" key="2">
    <source>
        <dbReference type="ARBA" id="ARBA00022475"/>
    </source>
</evidence>
<keyword evidence="5 6" id="KW-0472">Membrane</keyword>
<dbReference type="PANTHER" id="PTHR11048:SF5">
    <property type="entry name" value="DECAPRENYL-PHOSPHATE PHOSPHORIBOSYLTRANSFERASE"/>
    <property type="match status" value="1"/>
</dbReference>
<dbReference type="CDD" id="cd13963">
    <property type="entry name" value="PT_UbiA_2"/>
    <property type="match status" value="1"/>
</dbReference>
<gene>
    <name evidence="7" type="ORF">HXW94_15730</name>
</gene>
<dbReference type="EMBL" id="JACADJ010000074">
    <property type="protein sequence ID" value="NWH06413.1"/>
    <property type="molecule type" value="Genomic_DNA"/>
</dbReference>
<evidence type="ECO:0000256" key="5">
    <source>
        <dbReference type="ARBA" id="ARBA00023136"/>
    </source>
</evidence>
<dbReference type="AlphaFoldDB" id="A0A850T3T1"/>
<organism evidence="7 8">
    <name type="scientific">Desulfobacter latus</name>
    <dbReference type="NCBI Taxonomy" id="2292"/>
    <lineage>
        <taxon>Bacteria</taxon>
        <taxon>Pseudomonadati</taxon>
        <taxon>Thermodesulfobacteriota</taxon>
        <taxon>Desulfobacteria</taxon>
        <taxon>Desulfobacterales</taxon>
        <taxon>Desulfobacteraceae</taxon>
        <taxon>Desulfobacter</taxon>
    </lineage>
</organism>
<feature type="transmembrane region" description="Helical" evidence="6">
    <location>
        <begin position="97"/>
        <end position="115"/>
    </location>
</feature>
<keyword evidence="8" id="KW-1185">Reference proteome</keyword>
<evidence type="ECO:0000256" key="4">
    <source>
        <dbReference type="ARBA" id="ARBA00022989"/>
    </source>
</evidence>
<keyword evidence="2" id="KW-1003">Cell membrane</keyword>
<keyword evidence="7" id="KW-0808">Transferase</keyword>
<feature type="transmembrane region" description="Helical" evidence="6">
    <location>
        <begin position="169"/>
        <end position="187"/>
    </location>
</feature>
<dbReference type="InterPro" id="IPR039653">
    <property type="entry name" value="Prenyltransferase"/>
</dbReference>
<dbReference type="PANTHER" id="PTHR11048">
    <property type="entry name" value="PRENYLTRANSFERASES"/>
    <property type="match status" value="1"/>
</dbReference>
<sequence>MPHFMNQKVNHSLGSEIIRLIRPYQWIKNLLLFSPLFFAGRVAESTLLTVSAGVVLFCLVSSLGYLLNDWMDRKTDVHHFSKKSRPFAARTVSGKQGILLAGSLFFGICILIALYPLPLQLIFYLVLYTVLTCCYSLYIKNVMILEIFCVAIGFVVRVQAGGAAADVAISSWLFLTVFFISMMISIAKRVNELKELGPDIAVLHRKSQAGYSDNYLNSMLWACGSITLVVYALYAVEHGALVVYSVVPASYGIFRFIYLTDLGRGSDPIRTLFSDRQLLGTTLIFLFFLTIVIYY</sequence>
<dbReference type="Proteomes" id="UP000553343">
    <property type="component" value="Unassembled WGS sequence"/>
</dbReference>
<evidence type="ECO:0000256" key="1">
    <source>
        <dbReference type="ARBA" id="ARBA00004141"/>
    </source>
</evidence>
<dbReference type="GO" id="GO:0009247">
    <property type="term" value="P:glycolipid biosynthetic process"/>
    <property type="evidence" value="ECO:0007669"/>
    <property type="project" value="TreeGrafter"/>
</dbReference>
<feature type="transmembrane region" description="Helical" evidence="6">
    <location>
        <begin position="49"/>
        <end position="67"/>
    </location>
</feature>
<dbReference type="Gene3D" id="1.10.357.140">
    <property type="entry name" value="UbiA prenyltransferase"/>
    <property type="match status" value="1"/>
</dbReference>
<accession>A0A850T3T1</accession>
<dbReference type="RefSeq" id="WP_178367865.1">
    <property type="nucleotide sequence ID" value="NZ_JACADJ010000074.1"/>
</dbReference>
<protein>
    <submittedName>
        <fullName evidence="7">UbiA prenyltransferase family protein</fullName>
    </submittedName>
</protein>
<dbReference type="Pfam" id="PF01040">
    <property type="entry name" value="UbiA"/>
    <property type="match status" value="1"/>
</dbReference>
<dbReference type="InterPro" id="IPR044878">
    <property type="entry name" value="UbiA_sf"/>
</dbReference>
<name>A0A850T3T1_9BACT</name>
<dbReference type="GO" id="GO:0016765">
    <property type="term" value="F:transferase activity, transferring alkyl or aryl (other than methyl) groups"/>
    <property type="evidence" value="ECO:0007669"/>
    <property type="project" value="InterPro"/>
</dbReference>
<feature type="transmembrane region" description="Helical" evidence="6">
    <location>
        <begin position="240"/>
        <end position="258"/>
    </location>
</feature>
<evidence type="ECO:0000256" key="6">
    <source>
        <dbReference type="SAM" id="Phobius"/>
    </source>
</evidence>